<dbReference type="EMBL" id="QNZM01000245">
    <property type="protein sequence ID" value="RTZ79152.1"/>
    <property type="molecule type" value="Genomic_DNA"/>
</dbReference>
<name>A0A432G621_9DELT</name>
<sequence length="120" mass="13899">MSIKETYPKTIRLHHSQTIREVFEQGIYQSLGPIGVKYKIAEAECSRFAVSVKKKVGSAPCRNRIKRLLREAIRKERLRLNCAYDICFFITSPPKSPLDSSYVLCLVRQFFKNLNKESSE</sequence>
<dbReference type="InterPro" id="IPR000100">
    <property type="entry name" value="RNase_P"/>
</dbReference>
<reference evidence="8 9" key="1">
    <citation type="submission" date="2018-06" db="EMBL/GenBank/DDBJ databases">
        <title>Combined omics and stable isotope probing to characterize newly discovered Mariana Back-Arc vent microbial communities.</title>
        <authorList>
            <person name="Trembath-Reichert E."/>
            <person name="Huber J.A."/>
        </authorList>
    </citation>
    <scope>NUCLEOTIDE SEQUENCE [LARGE SCALE GENOMIC DNA]</scope>
    <source>
        <strain evidence="8">MAG 63_2</strain>
    </source>
</reference>
<dbReference type="AlphaFoldDB" id="A0A432G621"/>
<dbReference type="EC" id="3.1.26.5" evidence="7"/>
<evidence type="ECO:0000256" key="3">
    <source>
        <dbReference type="ARBA" id="ARBA00022722"/>
    </source>
</evidence>
<dbReference type="Proteomes" id="UP000286732">
    <property type="component" value="Unassembled WGS sequence"/>
</dbReference>
<evidence type="ECO:0000256" key="2">
    <source>
        <dbReference type="ARBA" id="ARBA00022694"/>
    </source>
</evidence>
<comment type="function">
    <text evidence="1">RNaseP catalyzes the removal of the 5'-leader sequence from pre-tRNA to produce the mature 5'-terminus. It can also cleave other RNA substrates such as 4.5S RNA. The protein component plays an auxiliary but essential role in vivo by binding to the 5'-leader sequence and broadening the substrate specificity of the ribozyme.</text>
</comment>
<proteinExistence type="predicted"/>
<keyword evidence="4" id="KW-0255">Endonuclease</keyword>
<dbReference type="GO" id="GO:0000049">
    <property type="term" value="F:tRNA binding"/>
    <property type="evidence" value="ECO:0007669"/>
    <property type="project" value="InterPro"/>
</dbReference>
<dbReference type="GO" id="GO:0042781">
    <property type="term" value="F:3'-tRNA processing endoribonuclease activity"/>
    <property type="evidence" value="ECO:0007669"/>
    <property type="project" value="TreeGrafter"/>
</dbReference>
<dbReference type="GO" id="GO:0004526">
    <property type="term" value="F:ribonuclease P activity"/>
    <property type="evidence" value="ECO:0007669"/>
    <property type="project" value="UniProtKB-UniRule"/>
</dbReference>
<evidence type="ECO:0000256" key="7">
    <source>
        <dbReference type="NCBIfam" id="TIGR00188"/>
    </source>
</evidence>
<evidence type="ECO:0000256" key="6">
    <source>
        <dbReference type="ARBA" id="ARBA00022884"/>
    </source>
</evidence>
<gene>
    <name evidence="8" type="primary">rnpA</name>
    <name evidence="8" type="ORF">DSY98_06355</name>
</gene>
<keyword evidence="6" id="KW-0694">RNA-binding</keyword>
<dbReference type="Gene3D" id="3.30.230.10">
    <property type="match status" value="1"/>
</dbReference>
<protein>
    <recommendedName>
        <fullName evidence="7">Ribonuclease P protein component</fullName>
        <ecNumber evidence="7">3.1.26.5</ecNumber>
    </recommendedName>
</protein>
<dbReference type="PANTHER" id="PTHR33992">
    <property type="entry name" value="RIBONUCLEASE P PROTEIN COMPONENT"/>
    <property type="match status" value="1"/>
</dbReference>
<evidence type="ECO:0000256" key="4">
    <source>
        <dbReference type="ARBA" id="ARBA00022759"/>
    </source>
</evidence>
<dbReference type="InterPro" id="IPR014721">
    <property type="entry name" value="Ribsml_uS5_D2-typ_fold_subgr"/>
</dbReference>
<dbReference type="SUPFAM" id="SSF54211">
    <property type="entry name" value="Ribosomal protein S5 domain 2-like"/>
    <property type="match status" value="1"/>
</dbReference>
<dbReference type="NCBIfam" id="TIGR00188">
    <property type="entry name" value="rnpA"/>
    <property type="match status" value="1"/>
</dbReference>
<evidence type="ECO:0000313" key="9">
    <source>
        <dbReference type="Proteomes" id="UP000286732"/>
    </source>
</evidence>
<evidence type="ECO:0000256" key="1">
    <source>
        <dbReference type="ARBA" id="ARBA00002663"/>
    </source>
</evidence>
<dbReference type="InterPro" id="IPR020539">
    <property type="entry name" value="RNase_P_CS"/>
</dbReference>
<dbReference type="InterPro" id="IPR020568">
    <property type="entry name" value="Ribosomal_Su5_D2-typ_SF"/>
</dbReference>
<comment type="caution">
    <text evidence="8">The sequence shown here is derived from an EMBL/GenBank/DDBJ whole genome shotgun (WGS) entry which is preliminary data.</text>
</comment>
<organism evidence="8 9">
    <name type="scientific">SAR324 cluster bacterium</name>
    <dbReference type="NCBI Taxonomy" id="2024889"/>
    <lineage>
        <taxon>Bacteria</taxon>
        <taxon>Deltaproteobacteria</taxon>
        <taxon>SAR324 cluster</taxon>
    </lineage>
</organism>
<accession>A0A432G621</accession>
<keyword evidence="5 8" id="KW-0378">Hydrolase</keyword>
<keyword evidence="3" id="KW-0540">Nuclease</keyword>
<keyword evidence="2" id="KW-0819">tRNA processing</keyword>
<dbReference type="PANTHER" id="PTHR33992:SF1">
    <property type="entry name" value="RIBONUCLEASE P PROTEIN COMPONENT"/>
    <property type="match status" value="1"/>
</dbReference>
<evidence type="ECO:0000313" key="8">
    <source>
        <dbReference type="EMBL" id="RTZ79152.1"/>
    </source>
</evidence>
<dbReference type="Pfam" id="PF00825">
    <property type="entry name" value="Ribonuclease_P"/>
    <property type="match status" value="1"/>
</dbReference>
<dbReference type="PROSITE" id="PS00648">
    <property type="entry name" value="RIBONUCLEASE_P"/>
    <property type="match status" value="1"/>
</dbReference>
<dbReference type="GO" id="GO:0030677">
    <property type="term" value="C:ribonuclease P complex"/>
    <property type="evidence" value="ECO:0007669"/>
    <property type="project" value="TreeGrafter"/>
</dbReference>
<evidence type="ECO:0000256" key="5">
    <source>
        <dbReference type="ARBA" id="ARBA00022801"/>
    </source>
</evidence>